<dbReference type="EMBL" id="JAVRHX010000001">
    <property type="protein sequence ID" value="MDT0594414.1"/>
    <property type="molecule type" value="Genomic_DNA"/>
</dbReference>
<evidence type="ECO:0000313" key="2">
    <source>
        <dbReference type="Proteomes" id="UP001253545"/>
    </source>
</evidence>
<accession>A0ABU2ZPY6</accession>
<protein>
    <submittedName>
        <fullName evidence="1">Uncharacterized protein</fullName>
    </submittedName>
</protein>
<evidence type="ECO:0000313" key="1">
    <source>
        <dbReference type="EMBL" id="MDT0594414.1"/>
    </source>
</evidence>
<proteinExistence type="predicted"/>
<name>A0ABU2ZPY6_9ALTE</name>
<comment type="caution">
    <text evidence="1">The sequence shown here is derived from an EMBL/GenBank/DDBJ whole genome shotgun (WGS) entry which is preliminary data.</text>
</comment>
<reference evidence="1 2" key="1">
    <citation type="submission" date="2023-09" db="EMBL/GenBank/DDBJ databases">
        <authorList>
            <person name="Rey-Velasco X."/>
        </authorList>
    </citation>
    <scope>NUCLEOTIDE SEQUENCE [LARGE SCALE GENOMIC DNA]</scope>
    <source>
        <strain evidence="1 2">P117</strain>
    </source>
</reference>
<keyword evidence="2" id="KW-1185">Reference proteome</keyword>
<organism evidence="1 2">
    <name type="scientific">Glaciecola petra</name>
    <dbReference type="NCBI Taxonomy" id="3075602"/>
    <lineage>
        <taxon>Bacteria</taxon>
        <taxon>Pseudomonadati</taxon>
        <taxon>Pseudomonadota</taxon>
        <taxon>Gammaproteobacteria</taxon>
        <taxon>Alteromonadales</taxon>
        <taxon>Alteromonadaceae</taxon>
        <taxon>Glaciecola</taxon>
    </lineage>
</organism>
<dbReference type="RefSeq" id="WP_311367888.1">
    <property type="nucleotide sequence ID" value="NZ_JAVRHX010000001.1"/>
</dbReference>
<gene>
    <name evidence="1" type="ORF">RM552_06125</name>
</gene>
<dbReference type="Proteomes" id="UP001253545">
    <property type="component" value="Unassembled WGS sequence"/>
</dbReference>
<sequence length="172" mass="19579">MISIKENIAHNTRINSVLKTPEKLGKRSAAFALYLSMMHPDVTQYSRFSESQSEHEHSYSGMENGAYRYARKYARSDDYASANELNSALQYANNPMLLLCLYQSLFPQALHYKSEYQAIPDEVQENTVFFTQHPSALAEDDAPLHASENSANNIEKVVDMYNTVTEAKTYSF</sequence>